<dbReference type="Gene3D" id="3.40.50.920">
    <property type="match status" value="1"/>
</dbReference>
<dbReference type="SUPFAM" id="SSF52922">
    <property type="entry name" value="TK C-terminal domain-like"/>
    <property type="match status" value="1"/>
</dbReference>
<dbReference type="AlphaFoldDB" id="A0A9E2KWZ7"/>
<evidence type="ECO:0000256" key="6">
    <source>
        <dbReference type="ARBA" id="ARBA00022842"/>
    </source>
</evidence>
<reference evidence="12" key="1">
    <citation type="journal article" date="2021" name="PeerJ">
        <title>Extensive microbial diversity within the chicken gut microbiome revealed by metagenomics and culture.</title>
        <authorList>
            <person name="Gilroy R."/>
            <person name="Ravi A."/>
            <person name="Getino M."/>
            <person name="Pursley I."/>
            <person name="Horton D.L."/>
            <person name="Alikhan N.F."/>
            <person name="Baker D."/>
            <person name="Gharbi K."/>
            <person name="Hall N."/>
            <person name="Watson M."/>
            <person name="Adriaenssens E.M."/>
            <person name="Foster-Nyarko E."/>
            <person name="Jarju S."/>
            <person name="Secka A."/>
            <person name="Antonio M."/>
            <person name="Oren A."/>
            <person name="Chaudhuri R.R."/>
            <person name="La Ragione R."/>
            <person name="Hildebrand F."/>
            <person name="Pallen M.J."/>
        </authorList>
    </citation>
    <scope>NUCLEOTIDE SEQUENCE</scope>
    <source>
        <strain evidence="12">A6-441</strain>
    </source>
</reference>
<gene>
    <name evidence="10 12" type="primary">dxs</name>
    <name evidence="12" type="ORF">IAA47_00625</name>
</gene>
<comment type="cofactor">
    <cofactor evidence="10">
        <name>thiamine diphosphate</name>
        <dbReference type="ChEBI" id="CHEBI:58937"/>
    </cofactor>
    <text evidence="10">Binds 1 thiamine pyrophosphate per subunit.</text>
</comment>
<comment type="function">
    <text evidence="10">Catalyzes the acyloin condensation reaction between C atoms 2 and 3 of pyruvate and glyceraldehyde 3-phosphate to yield 1-deoxy-D-xylulose-5-phosphate (DXP).</text>
</comment>
<dbReference type="InterPro" id="IPR049557">
    <property type="entry name" value="Transketolase_CS"/>
</dbReference>
<feature type="binding site" evidence="10">
    <location>
        <position position="272"/>
    </location>
    <ligand>
        <name>thiamine diphosphate</name>
        <dbReference type="ChEBI" id="CHEBI:58937"/>
    </ligand>
</feature>
<dbReference type="NCBIfam" id="NF003933">
    <property type="entry name" value="PRK05444.2-2"/>
    <property type="match status" value="1"/>
</dbReference>
<feature type="binding site" evidence="10">
    <location>
        <position position="162"/>
    </location>
    <ligand>
        <name>Mg(2+)</name>
        <dbReference type="ChEBI" id="CHEBI:18420"/>
    </ligand>
</feature>
<dbReference type="PANTHER" id="PTHR43322">
    <property type="entry name" value="1-D-DEOXYXYLULOSE 5-PHOSPHATE SYNTHASE-RELATED"/>
    <property type="match status" value="1"/>
</dbReference>
<dbReference type="GO" id="GO:0000287">
    <property type="term" value="F:magnesium ion binding"/>
    <property type="evidence" value="ECO:0007669"/>
    <property type="project" value="UniProtKB-UniRule"/>
</dbReference>
<comment type="subunit">
    <text evidence="3 10">Homodimer.</text>
</comment>
<evidence type="ECO:0000256" key="7">
    <source>
        <dbReference type="ARBA" id="ARBA00022977"/>
    </source>
</evidence>
<feature type="domain" description="Transketolase-like pyrimidine-binding" evidence="11">
    <location>
        <begin position="300"/>
        <end position="465"/>
    </location>
</feature>
<evidence type="ECO:0000256" key="1">
    <source>
        <dbReference type="ARBA" id="ARBA00004980"/>
    </source>
</evidence>
<evidence type="ECO:0000313" key="12">
    <source>
        <dbReference type="EMBL" id="MBU3841500.1"/>
    </source>
</evidence>
<dbReference type="InterPro" id="IPR033248">
    <property type="entry name" value="Transketolase_C"/>
</dbReference>
<keyword evidence="9 10" id="KW-0414">Isoprene biosynthesis</keyword>
<evidence type="ECO:0000259" key="11">
    <source>
        <dbReference type="SMART" id="SM00861"/>
    </source>
</evidence>
<proteinExistence type="inferred from homology"/>
<evidence type="ECO:0000256" key="3">
    <source>
        <dbReference type="ARBA" id="ARBA00011738"/>
    </source>
</evidence>
<keyword evidence="6 10" id="KW-0460">Magnesium</keyword>
<dbReference type="InterPro" id="IPR005475">
    <property type="entry name" value="Transketolase-like_Pyr-bd"/>
</dbReference>
<keyword evidence="4 10" id="KW-0808">Transferase</keyword>
<dbReference type="Proteomes" id="UP000724657">
    <property type="component" value="Unassembled WGS sequence"/>
</dbReference>
<dbReference type="GO" id="GO:0019288">
    <property type="term" value="P:isopentenyl diphosphate biosynthetic process, methylerythritol 4-phosphate pathway"/>
    <property type="evidence" value="ECO:0007669"/>
    <property type="project" value="TreeGrafter"/>
</dbReference>
<sequence>MKNIHDMSIEDINKKAQEIREKLIETVSKNGGHLAPNLGIVELTLCLHKVFDFSKDRLLFDVGHQSYVHKLLTGRDKNFSTLRKRGGIGPFTDPKESSADPFISGHAGTALSAGAGIAMASPEKKVIVVVGDASISNGHSLEALNNIGGHKLKNMIIILNDNEMSIGKNVGSLSRFFGKFMVSEKYMNFRDDVKSLIKKIKIAGGVSDTLERMEFSVKNFFLPLNMLESFGFKFFGVLDGHNVEELLSTLNKVKNIEGPIFIHIKTQKGKGYSFAEQDKEKFHGISPFNMETGDTDLSGKIYSGIFGKEIVKLGEEDKDIVAICSGMVKGTGLGEFFKKFPDRAIDTGIAEGHAVTFAGGLATQDKKPYVVIYSTFLQRAYSQLIHDISLQKLPVRFIVDRAGIVGEDGKTHNGLYDLSIFLTIPNYTVLAPATSKELLEMLEFSKNFQDGPLVIRIPREVEYNIEGDREFEFGRWRELKKGKENLFIATGSMVKEILDIEDRLKARGIEGTIVNASTLKPLDEKYLLECVKEYKNIFVLEEAYEKNSFGSSIMEFYNEKDIDVMIKKIALKEGAIPHGKRSELLEEFGLRGENLIGRIEEKIDAGKK</sequence>
<dbReference type="Pfam" id="PF02780">
    <property type="entry name" value="Transketolase_C"/>
    <property type="match status" value="1"/>
</dbReference>
<evidence type="ECO:0000256" key="2">
    <source>
        <dbReference type="ARBA" id="ARBA00011081"/>
    </source>
</evidence>
<reference evidence="12" key="2">
    <citation type="submission" date="2021-04" db="EMBL/GenBank/DDBJ databases">
        <authorList>
            <person name="Gilroy R."/>
        </authorList>
    </citation>
    <scope>NUCLEOTIDE SEQUENCE</scope>
    <source>
        <strain evidence="12">A6-441</strain>
    </source>
</reference>
<evidence type="ECO:0000256" key="5">
    <source>
        <dbReference type="ARBA" id="ARBA00022723"/>
    </source>
</evidence>
<dbReference type="GO" id="GO:0016114">
    <property type="term" value="P:terpenoid biosynthetic process"/>
    <property type="evidence" value="ECO:0007669"/>
    <property type="project" value="UniProtKB-UniRule"/>
</dbReference>
<dbReference type="GO" id="GO:0009228">
    <property type="term" value="P:thiamine biosynthetic process"/>
    <property type="evidence" value="ECO:0007669"/>
    <property type="project" value="UniProtKB-UniRule"/>
</dbReference>
<evidence type="ECO:0000256" key="10">
    <source>
        <dbReference type="HAMAP-Rule" id="MF_00315"/>
    </source>
</evidence>
<dbReference type="InterPro" id="IPR009014">
    <property type="entry name" value="Transketo_C/PFOR_II"/>
</dbReference>
<accession>A0A9E2KWZ7</accession>
<dbReference type="Pfam" id="PF13292">
    <property type="entry name" value="DXP_synthase_N"/>
    <property type="match status" value="1"/>
</dbReference>
<evidence type="ECO:0000256" key="8">
    <source>
        <dbReference type="ARBA" id="ARBA00023052"/>
    </source>
</evidence>
<name>A0A9E2KWZ7_9FUSO</name>
<dbReference type="GO" id="GO:0005829">
    <property type="term" value="C:cytosol"/>
    <property type="evidence" value="ECO:0007669"/>
    <property type="project" value="TreeGrafter"/>
</dbReference>
<dbReference type="InterPro" id="IPR029061">
    <property type="entry name" value="THDP-binding"/>
</dbReference>
<dbReference type="CDD" id="cd07033">
    <property type="entry name" value="TPP_PYR_DXS_TK_like"/>
    <property type="match status" value="1"/>
</dbReference>
<comment type="similarity">
    <text evidence="2 10">Belongs to the transketolase family. DXPS subfamily.</text>
</comment>
<evidence type="ECO:0000256" key="9">
    <source>
        <dbReference type="ARBA" id="ARBA00023229"/>
    </source>
</evidence>
<dbReference type="HAMAP" id="MF_00315">
    <property type="entry name" value="DXP_synth"/>
    <property type="match status" value="1"/>
</dbReference>
<dbReference type="Gene3D" id="3.40.50.970">
    <property type="match status" value="2"/>
</dbReference>
<feature type="binding site" evidence="10">
    <location>
        <position position="162"/>
    </location>
    <ligand>
        <name>thiamine diphosphate</name>
        <dbReference type="ChEBI" id="CHEBI:58937"/>
    </ligand>
</feature>
<feature type="binding site" evidence="10">
    <location>
        <position position="64"/>
    </location>
    <ligand>
        <name>thiamine diphosphate</name>
        <dbReference type="ChEBI" id="CHEBI:58937"/>
    </ligand>
</feature>
<feature type="binding site" evidence="10">
    <location>
        <position position="351"/>
    </location>
    <ligand>
        <name>thiamine diphosphate</name>
        <dbReference type="ChEBI" id="CHEBI:58937"/>
    </ligand>
</feature>
<evidence type="ECO:0000313" key="13">
    <source>
        <dbReference type="Proteomes" id="UP000724657"/>
    </source>
</evidence>
<dbReference type="PROSITE" id="PS00801">
    <property type="entry name" value="TRANSKETOLASE_1"/>
    <property type="match status" value="1"/>
</dbReference>
<dbReference type="Pfam" id="PF02779">
    <property type="entry name" value="Transket_pyr"/>
    <property type="match status" value="1"/>
</dbReference>
<dbReference type="InterPro" id="IPR005477">
    <property type="entry name" value="Dxylulose-5-P_synthase"/>
</dbReference>
<dbReference type="EC" id="2.2.1.7" evidence="10"/>
<keyword evidence="8 10" id="KW-0786">Thiamine pyrophosphate</keyword>
<feature type="binding site" evidence="10">
    <location>
        <begin position="105"/>
        <end position="107"/>
    </location>
    <ligand>
        <name>thiamine diphosphate</name>
        <dbReference type="ChEBI" id="CHEBI:58937"/>
    </ligand>
</feature>
<comment type="cofactor">
    <cofactor evidence="10">
        <name>Mg(2+)</name>
        <dbReference type="ChEBI" id="CHEBI:18420"/>
    </cofactor>
    <text evidence="10">Binds 1 Mg(2+) ion per subunit.</text>
</comment>
<evidence type="ECO:0000256" key="4">
    <source>
        <dbReference type="ARBA" id="ARBA00022679"/>
    </source>
</evidence>
<dbReference type="NCBIfam" id="TIGR00204">
    <property type="entry name" value="dxs"/>
    <property type="match status" value="1"/>
</dbReference>
<dbReference type="SMART" id="SM00861">
    <property type="entry name" value="Transket_pyr"/>
    <property type="match status" value="1"/>
</dbReference>
<dbReference type="GO" id="GO:0030976">
    <property type="term" value="F:thiamine pyrophosphate binding"/>
    <property type="evidence" value="ECO:0007669"/>
    <property type="project" value="UniProtKB-UniRule"/>
</dbReference>
<dbReference type="SUPFAM" id="SSF52518">
    <property type="entry name" value="Thiamin diphosphate-binding fold (THDP-binding)"/>
    <property type="match status" value="2"/>
</dbReference>
<dbReference type="GO" id="GO:0008661">
    <property type="term" value="F:1-deoxy-D-xylulose-5-phosphate synthase activity"/>
    <property type="evidence" value="ECO:0007669"/>
    <property type="project" value="UniProtKB-UniRule"/>
</dbReference>
<organism evidence="12 13">
    <name type="scientific">Candidatus Fusobacterium pullicola</name>
    <dbReference type="NCBI Taxonomy" id="2838601"/>
    <lineage>
        <taxon>Bacteria</taxon>
        <taxon>Fusobacteriati</taxon>
        <taxon>Fusobacteriota</taxon>
        <taxon>Fusobacteriia</taxon>
        <taxon>Fusobacteriales</taxon>
        <taxon>Fusobacteriaceae</taxon>
        <taxon>Fusobacterium</taxon>
    </lineage>
</organism>
<feature type="binding site" evidence="10">
    <location>
        <begin position="133"/>
        <end position="134"/>
    </location>
    <ligand>
        <name>thiamine diphosphate</name>
        <dbReference type="ChEBI" id="CHEBI:58937"/>
    </ligand>
</feature>
<protein>
    <recommendedName>
        <fullName evidence="10">1-deoxy-D-xylulose-5-phosphate synthase</fullName>
        <ecNumber evidence="10">2.2.1.7</ecNumber>
    </recommendedName>
    <alternativeName>
        <fullName evidence="10">1-deoxyxylulose-5-phosphate synthase</fullName>
        <shortName evidence="10">DXP synthase</shortName>
        <shortName evidence="10">DXPS</shortName>
    </alternativeName>
</protein>
<dbReference type="EMBL" id="JAHLFN010000010">
    <property type="protein sequence ID" value="MBU3841500.1"/>
    <property type="molecule type" value="Genomic_DNA"/>
</dbReference>
<comment type="caution">
    <text evidence="12">The sequence shown here is derived from an EMBL/GenBank/DDBJ whole genome shotgun (WGS) entry which is preliminary data.</text>
</comment>
<keyword evidence="5 10" id="KW-0479">Metal-binding</keyword>
<keyword evidence="7 10" id="KW-0784">Thiamine biosynthesis</keyword>
<dbReference type="PANTHER" id="PTHR43322:SF5">
    <property type="entry name" value="1-DEOXY-D-XYLULOSE-5-PHOSPHATE SYNTHASE, CHLOROPLASTIC"/>
    <property type="match status" value="1"/>
</dbReference>
<comment type="catalytic activity">
    <reaction evidence="10">
        <text>D-glyceraldehyde 3-phosphate + pyruvate + H(+) = 1-deoxy-D-xylulose 5-phosphate + CO2</text>
        <dbReference type="Rhea" id="RHEA:12605"/>
        <dbReference type="ChEBI" id="CHEBI:15361"/>
        <dbReference type="ChEBI" id="CHEBI:15378"/>
        <dbReference type="ChEBI" id="CHEBI:16526"/>
        <dbReference type="ChEBI" id="CHEBI:57792"/>
        <dbReference type="ChEBI" id="CHEBI:59776"/>
        <dbReference type="EC" id="2.2.1.7"/>
    </reaction>
</comment>
<comment type="pathway">
    <text evidence="1 10">Metabolic intermediate biosynthesis; 1-deoxy-D-xylulose 5-phosphate biosynthesis; 1-deoxy-D-xylulose 5-phosphate from D-glyceraldehyde 3-phosphate and pyruvate: step 1/1.</text>
</comment>
<feature type="binding site" evidence="10">
    <location>
        <position position="132"/>
    </location>
    <ligand>
        <name>Mg(2+)</name>
        <dbReference type="ChEBI" id="CHEBI:18420"/>
    </ligand>
</feature>
<dbReference type="CDD" id="cd02007">
    <property type="entry name" value="TPP_DXS"/>
    <property type="match status" value="1"/>
</dbReference>